<sequence length="312" mass="32565">MTTRLARRGLHPGDLGLGTAQLGDLFHRLTDAEATAIVDTAWEAGIRYFDTAPHYGLGLAEARLGTALRQRERDDYVLSTKVGRLIVDDGAGERTRVFDFSASGVARSLDASRERLGVDRIDIALIHDPEGHAEQAVSAAYPALAALRDRGEIGAVGVGTKDVATLLRVVERTDVDAVMVAGRLTLLDHSAADELVPLCAERGVAILNAGVFNSGILAGDAPASTSHFDYGEPSSRVLAAARRAAAAARDQGAGLPVAALQYARSFPGVASVVVGADSAAQLATTAGWMRAAMGERLDLRAVLDAVGADAMM</sequence>
<evidence type="ECO:0000259" key="1">
    <source>
        <dbReference type="Pfam" id="PF00248"/>
    </source>
</evidence>
<dbReference type="InterPro" id="IPR036812">
    <property type="entry name" value="NAD(P)_OxRdtase_dom_sf"/>
</dbReference>
<gene>
    <name evidence="2" type="ORF">P5G50_08860</name>
</gene>
<dbReference type="EMBL" id="JAROCF010000001">
    <property type="protein sequence ID" value="MDN4614562.1"/>
    <property type="molecule type" value="Genomic_DNA"/>
</dbReference>
<protein>
    <submittedName>
        <fullName evidence="2">Aldo/keto reductase</fullName>
    </submittedName>
</protein>
<reference evidence="2" key="1">
    <citation type="submission" date="2023-06" db="EMBL/GenBank/DDBJ databases">
        <title>MT1 and MT2 Draft Genomes of Novel Species.</title>
        <authorList>
            <person name="Venkateswaran K."/>
        </authorList>
    </citation>
    <scope>NUCLEOTIDE SEQUENCE</scope>
    <source>
        <strain evidence="2">F6_8S_P_1B</strain>
    </source>
</reference>
<accession>A0ABT8KBM7</accession>
<dbReference type="CDD" id="cd19162">
    <property type="entry name" value="AKR_FDH"/>
    <property type="match status" value="1"/>
</dbReference>
<organism evidence="2 3">
    <name type="scientific">Leifsonia williamsii</name>
    <dbReference type="NCBI Taxonomy" id="3035919"/>
    <lineage>
        <taxon>Bacteria</taxon>
        <taxon>Bacillati</taxon>
        <taxon>Actinomycetota</taxon>
        <taxon>Actinomycetes</taxon>
        <taxon>Micrococcales</taxon>
        <taxon>Microbacteriaceae</taxon>
        <taxon>Leifsonia</taxon>
    </lineage>
</organism>
<dbReference type="InterPro" id="IPR020471">
    <property type="entry name" value="AKR"/>
</dbReference>
<dbReference type="InterPro" id="IPR023210">
    <property type="entry name" value="NADP_OxRdtase_dom"/>
</dbReference>
<proteinExistence type="predicted"/>
<dbReference type="Pfam" id="PF00248">
    <property type="entry name" value="Aldo_ket_red"/>
    <property type="match status" value="1"/>
</dbReference>
<comment type="caution">
    <text evidence="2">The sequence shown here is derived from an EMBL/GenBank/DDBJ whole genome shotgun (WGS) entry which is preliminary data.</text>
</comment>
<dbReference type="SUPFAM" id="SSF51430">
    <property type="entry name" value="NAD(P)-linked oxidoreductase"/>
    <property type="match status" value="1"/>
</dbReference>
<name>A0ABT8KBM7_9MICO</name>
<evidence type="ECO:0000313" key="3">
    <source>
        <dbReference type="Proteomes" id="UP001174208"/>
    </source>
</evidence>
<evidence type="ECO:0000313" key="2">
    <source>
        <dbReference type="EMBL" id="MDN4614562.1"/>
    </source>
</evidence>
<dbReference type="Proteomes" id="UP001174208">
    <property type="component" value="Unassembled WGS sequence"/>
</dbReference>
<dbReference type="Gene3D" id="3.20.20.100">
    <property type="entry name" value="NADP-dependent oxidoreductase domain"/>
    <property type="match status" value="1"/>
</dbReference>
<dbReference type="InterPro" id="IPR044477">
    <property type="entry name" value="FDH-like"/>
</dbReference>
<feature type="domain" description="NADP-dependent oxidoreductase" evidence="1">
    <location>
        <begin position="15"/>
        <end position="287"/>
    </location>
</feature>
<dbReference type="RefSeq" id="WP_301210851.1">
    <property type="nucleotide sequence ID" value="NZ_JAROCF010000001.1"/>
</dbReference>
<keyword evidence="3" id="KW-1185">Reference proteome</keyword>
<dbReference type="PANTHER" id="PTHR42686:SF1">
    <property type="entry name" value="GH17980P-RELATED"/>
    <property type="match status" value="1"/>
</dbReference>
<dbReference type="PANTHER" id="PTHR42686">
    <property type="entry name" value="GH17980P-RELATED"/>
    <property type="match status" value="1"/>
</dbReference>